<dbReference type="AlphaFoldDB" id="A0A0R3WQG8"/>
<organism evidence="3">
    <name type="scientific">Hydatigena taeniaeformis</name>
    <name type="common">Feline tapeworm</name>
    <name type="synonym">Taenia taeniaeformis</name>
    <dbReference type="NCBI Taxonomy" id="6205"/>
    <lineage>
        <taxon>Eukaryota</taxon>
        <taxon>Metazoa</taxon>
        <taxon>Spiralia</taxon>
        <taxon>Lophotrochozoa</taxon>
        <taxon>Platyhelminthes</taxon>
        <taxon>Cestoda</taxon>
        <taxon>Eucestoda</taxon>
        <taxon>Cyclophyllidea</taxon>
        <taxon>Taeniidae</taxon>
        <taxon>Hydatigera</taxon>
    </lineage>
</organism>
<reference evidence="1 2" key="2">
    <citation type="submission" date="2018-11" db="EMBL/GenBank/DDBJ databases">
        <authorList>
            <consortium name="Pathogen Informatics"/>
        </authorList>
    </citation>
    <scope>NUCLEOTIDE SEQUENCE [LARGE SCALE GENOMIC DNA]</scope>
</reference>
<reference evidence="3" key="1">
    <citation type="submission" date="2017-02" db="UniProtKB">
        <authorList>
            <consortium name="WormBaseParasite"/>
        </authorList>
    </citation>
    <scope>IDENTIFICATION</scope>
</reference>
<dbReference type="EMBL" id="UYWX01001779">
    <property type="protein sequence ID" value="VDM21693.1"/>
    <property type="molecule type" value="Genomic_DNA"/>
</dbReference>
<proteinExistence type="predicted"/>
<name>A0A0R3WQG8_HYDTA</name>
<dbReference type="Proteomes" id="UP000274429">
    <property type="component" value="Unassembled WGS sequence"/>
</dbReference>
<evidence type="ECO:0000313" key="1">
    <source>
        <dbReference type="EMBL" id="VDM21693.1"/>
    </source>
</evidence>
<evidence type="ECO:0000313" key="3">
    <source>
        <dbReference type="WBParaSite" id="TTAC_0000300801-mRNA-1"/>
    </source>
</evidence>
<protein>
    <submittedName>
        <fullName evidence="1 3">Uncharacterized protein</fullName>
    </submittedName>
</protein>
<gene>
    <name evidence="1" type="ORF">TTAC_LOCUS2991</name>
</gene>
<evidence type="ECO:0000313" key="2">
    <source>
        <dbReference type="Proteomes" id="UP000274429"/>
    </source>
</evidence>
<accession>A0A0R3WQG8</accession>
<keyword evidence="2" id="KW-1185">Reference proteome</keyword>
<dbReference type="WBParaSite" id="TTAC_0000300801-mRNA-1">
    <property type="protein sequence ID" value="TTAC_0000300801-mRNA-1"/>
    <property type="gene ID" value="TTAC_0000300801"/>
</dbReference>
<sequence length="109" mass="11529">MVVNRFDIPSVVITVTPAISSVGPATEGERAEEGRLAKSRVRGGKTCCYAGGIGMDGKLETEREYDEFHVLSEGTGLKSASKCDAALTSTHFSGLVSNLIGHFCEISGY</sequence>